<dbReference type="RefSeq" id="WP_186919136.1">
    <property type="nucleotide sequence ID" value="NZ_JACOPQ010000006.1"/>
</dbReference>
<organism evidence="5 6">
    <name type="scientific">Lawsonibacter faecis</name>
    <dbReference type="NCBI Taxonomy" id="2763052"/>
    <lineage>
        <taxon>Bacteria</taxon>
        <taxon>Bacillati</taxon>
        <taxon>Bacillota</taxon>
        <taxon>Clostridia</taxon>
        <taxon>Eubacteriales</taxon>
        <taxon>Oscillospiraceae</taxon>
        <taxon>Lawsonibacter</taxon>
    </lineage>
</organism>
<dbReference type="Proteomes" id="UP000607645">
    <property type="component" value="Unassembled WGS sequence"/>
</dbReference>
<dbReference type="PROSITE" id="PS51000">
    <property type="entry name" value="HTH_DEOR_2"/>
    <property type="match status" value="1"/>
</dbReference>
<dbReference type="GO" id="GO:0003700">
    <property type="term" value="F:DNA-binding transcription factor activity"/>
    <property type="evidence" value="ECO:0007669"/>
    <property type="project" value="InterPro"/>
</dbReference>
<name>A0A8J6M812_9FIRM</name>
<dbReference type="PRINTS" id="PR00037">
    <property type="entry name" value="HTHLACR"/>
</dbReference>
<comment type="caution">
    <text evidence="5">The sequence shown here is derived from an EMBL/GenBank/DDBJ whole genome shotgun (WGS) entry which is preliminary data.</text>
</comment>
<evidence type="ECO:0000313" key="6">
    <source>
        <dbReference type="Proteomes" id="UP000607645"/>
    </source>
</evidence>
<dbReference type="Pfam" id="PF00455">
    <property type="entry name" value="DeoRC"/>
    <property type="match status" value="1"/>
</dbReference>
<dbReference type="Gene3D" id="1.10.10.10">
    <property type="entry name" value="Winged helix-like DNA-binding domain superfamily/Winged helix DNA-binding domain"/>
    <property type="match status" value="1"/>
</dbReference>
<keyword evidence="1" id="KW-0805">Transcription regulation</keyword>
<dbReference type="InterPro" id="IPR050313">
    <property type="entry name" value="Carb_Metab_HTH_regulators"/>
</dbReference>
<dbReference type="InterPro" id="IPR036390">
    <property type="entry name" value="WH_DNA-bd_sf"/>
</dbReference>
<dbReference type="PANTHER" id="PTHR30363:SF56">
    <property type="entry name" value="TRANSCRIPTIONAL REGULATOR, DEOR FAMILY"/>
    <property type="match status" value="1"/>
</dbReference>
<sequence length="250" mass="26978">MLTQERYQQILNILAQKKAVTVTELTQALGASEATVRRDLNALHELGRLNKVHGGATALTGTFSAAEDDMTTKSTRNMEEKTAIGVYAASLIKDDDFVYIDAGTTTERLIDALGESRASFVTNGFGHAQRLARRGLKTYILGGAFKAATDAVVGAVACKSLQRYNFTKCFLGTNGVSPEAGFTTPDAEEAMLKAEAVARSYMAYVLADHSKFGVVAPVTFAALEKNCIITDRLADESYRSFTIIKEVADL</sequence>
<keyword evidence="6" id="KW-1185">Reference proteome</keyword>
<keyword evidence="3" id="KW-0804">Transcription</keyword>
<dbReference type="AlphaFoldDB" id="A0A8J6M812"/>
<dbReference type="Pfam" id="PF08220">
    <property type="entry name" value="HTH_DeoR"/>
    <property type="match status" value="1"/>
</dbReference>
<dbReference type="PROSITE" id="PS00894">
    <property type="entry name" value="HTH_DEOR_1"/>
    <property type="match status" value="1"/>
</dbReference>
<dbReference type="SUPFAM" id="SSF46785">
    <property type="entry name" value="Winged helix' DNA-binding domain"/>
    <property type="match status" value="1"/>
</dbReference>
<dbReference type="PANTHER" id="PTHR30363">
    <property type="entry name" value="HTH-TYPE TRANSCRIPTIONAL REGULATOR SRLR-RELATED"/>
    <property type="match status" value="1"/>
</dbReference>
<evidence type="ECO:0000313" key="5">
    <source>
        <dbReference type="EMBL" id="MBC5737282.1"/>
    </source>
</evidence>
<dbReference type="EMBL" id="JACOPQ010000006">
    <property type="protein sequence ID" value="MBC5737282.1"/>
    <property type="molecule type" value="Genomic_DNA"/>
</dbReference>
<dbReference type="InterPro" id="IPR037171">
    <property type="entry name" value="NagB/RpiA_transferase-like"/>
</dbReference>
<evidence type="ECO:0000256" key="3">
    <source>
        <dbReference type="ARBA" id="ARBA00023163"/>
    </source>
</evidence>
<dbReference type="SMART" id="SM00420">
    <property type="entry name" value="HTH_DEOR"/>
    <property type="match status" value="1"/>
</dbReference>
<dbReference type="InterPro" id="IPR018356">
    <property type="entry name" value="Tscrpt_reg_HTH_DeoR_CS"/>
</dbReference>
<dbReference type="SMART" id="SM01134">
    <property type="entry name" value="DeoRC"/>
    <property type="match status" value="1"/>
</dbReference>
<proteinExistence type="predicted"/>
<gene>
    <name evidence="5" type="ORF">H8S62_09695</name>
</gene>
<evidence type="ECO:0000256" key="2">
    <source>
        <dbReference type="ARBA" id="ARBA00023125"/>
    </source>
</evidence>
<reference evidence="5" key="1">
    <citation type="submission" date="2020-08" db="EMBL/GenBank/DDBJ databases">
        <title>Genome public.</title>
        <authorList>
            <person name="Liu C."/>
            <person name="Sun Q."/>
        </authorList>
    </citation>
    <scope>NUCLEOTIDE SEQUENCE</scope>
    <source>
        <strain evidence="5">NSJ-52</strain>
    </source>
</reference>
<dbReference type="GO" id="GO:0003677">
    <property type="term" value="F:DNA binding"/>
    <property type="evidence" value="ECO:0007669"/>
    <property type="project" value="UniProtKB-KW"/>
</dbReference>
<feature type="domain" description="HTH deoR-type" evidence="4">
    <location>
        <begin position="3"/>
        <end position="58"/>
    </location>
</feature>
<protein>
    <submittedName>
        <fullName evidence="5">DeoR/GlpR transcriptional regulator</fullName>
    </submittedName>
</protein>
<evidence type="ECO:0000259" key="4">
    <source>
        <dbReference type="PROSITE" id="PS51000"/>
    </source>
</evidence>
<dbReference type="InterPro" id="IPR001034">
    <property type="entry name" value="DeoR_HTH"/>
</dbReference>
<keyword evidence="2" id="KW-0238">DNA-binding</keyword>
<dbReference type="InterPro" id="IPR036388">
    <property type="entry name" value="WH-like_DNA-bd_sf"/>
</dbReference>
<dbReference type="Gene3D" id="3.40.50.1360">
    <property type="match status" value="1"/>
</dbReference>
<dbReference type="SUPFAM" id="SSF100950">
    <property type="entry name" value="NagB/RpiA/CoA transferase-like"/>
    <property type="match status" value="1"/>
</dbReference>
<accession>A0A8J6M812</accession>
<dbReference type="InterPro" id="IPR014036">
    <property type="entry name" value="DeoR-like_C"/>
</dbReference>
<evidence type="ECO:0000256" key="1">
    <source>
        <dbReference type="ARBA" id="ARBA00023015"/>
    </source>
</evidence>